<keyword evidence="3" id="KW-1185">Reference proteome</keyword>
<feature type="compositionally biased region" description="Polar residues" evidence="1">
    <location>
        <begin position="384"/>
        <end position="393"/>
    </location>
</feature>
<feature type="compositionally biased region" description="Basic and acidic residues" evidence="1">
    <location>
        <begin position="336"/>
        <end position="349"/>
    </location>
</feature>
<evidence type="ECO:0000313" key="2">
    <source>
        <dbReference type="EMBL" id="WPH00033.1"/>
    </source>
</evidence>
<evidence type="ECO:0000256" key="1">
    <source>
        <dbReference type="SAM" id="MobiDB-lite"/>
    </source>
</evidence>
<feature type="compositionally biased region" description="Basic and acidic residues" evidence="1">
    <location>
        <begin position="275"/>
        <end position="301"/>
    </location>
</feature>
<name>A0AAQ3M2B3_9PEZI</name>
<dbReference type="Proteomes" id="UP001303373">
    <property type="component" value="Chromosome 4"/>
</dbReference>
<accession>A0AAQ3M2B3</accession>
<dbReference type="EMBL" id="CP138583">
    <property type="protein sequence ID" value="WPH00033.1"/>
    <property type="molecule type" value="Genomic_DNA"/>
</dbReference>
<organism evidence="2 3">
    <name type="scientific">Acrodontium crateriforme</name>
    <dbReference type="NCBI Taxonomy" id="150365"/>
    <lineage>
        <taxon>Eukaryota</taxon>
        <taxon>Fungi</taxon>
        <taxon>Dikarya</taxon>
        <taxon>Ascomycota</taxon>
        <taxon>Pezizomycotina</taxon>
        <taxon>Dothideomycetes</taxon>
        <taxon>Dothideomycetidae</taxon>
        <taxon>Mycosphaerellales</taxon>
        <taxon>Teratosphaeriaceae</taxon>
        <taxon>Acrodontium</taxon>
    </lineage>
</organism>
<dbReference type="AlphaFoldDB" id="A0AAQ3M2B3"/>
<gene>
    <name evidence="2" type="ORF">R9X50_00285600</name>
</gene>
<feature type="region of interest" description="Disordered" evidence="1">
    <location>
        <begin position="202"/>
        <end position="236"/>
    </location>
</feature>
<dbReference type="Gene3D" id="3.10.450.50">
    <property type="match status" value="1"/>
</dbReference>
<sequence length="519" mass="56641">MTSSTMASVYSAFLQSPSTSVLASDASINYINTTTTINEPTGILKHLAAQQKQVEKKQEKIISTVEGPNSLCLETQTTLKFITGGGAYLPSIDENLLDEREVTIPLIHIVHFDGEQKIKQIRIYWDQGSLLKEVEAIGRTGRNWPIRDGKQQLETINKSISASGQATSASNGAAPLANRHPNEVVIAQHKKTVSATRDPHASLNLFAPRDPNEEEASRTYNGPKHATRLSAKPAPREYGDLFTGEETVPRSASPSKADGIILKAGAGKNFSGNRLFDENNEPRQASPERKKVYGQKYDHFAFGDGEDAPVKKERPNTSRSNNSSHFEFEDFAIPETHKEIHRPSDERHWGTGITEDDPESPPKRPIVHAPRKDAASNFDIVDNSPAQSGAQTKNKSKPAGEDEEYWAFSAPKEQQKIYKTRGDGMGGRGDSDFLTGGDAPKGTGKKLFSGSGGARAENNNSFNQDFYAMTAETNGKKIYKTAGDGMGGSKSVGRSWGFGDDSCGEEETADLRPSARRRN</sequence>
<reference evidence="2 3" key="1">
    <citation type="submission" date="2023-11" db="EMBL/GenBank/DDBJ databases">
        <title>An acidophilic fungus is an integral part of prey digestion in a carnivorous sundew plant.</title>
        <authorList>
            <person name="Tsai I.J."/>
        </authorList>
    </citation>
    <scope>NUCLEOTIDE SEQUENCE [LARGE SCALE GENOMIC DNA]</scope>
    <source>
        <strain evidence="2">169a</strain>
    </source>
</reference>
<feature type="region of interest" description="Disordered" evidence="1">
    <location>
        <begin position="269"/>
        <end position="324"/>
    </location>
</feature>
<proteinExistence type="predicted"/>
<feature type="region of interest" description="Disordered" evidence="1">
    <location>
        <begin position="480"/>
        <end position="519"/>
    </location>
</feature>
<feature type="region of interest" description="Disordered" evidence="1">
    <location>
        <begin position="336"/>
        <end position="461"/>
    </location>
</feature>
<feature type="compositionally biased region" description="Basic and acidic residues" evidence="1">
    <location>
        <begin position="413"/>
        <end position="422"/>
    </location>
</feature>
<evidence type="ECO:0000313" key="3">
    <source>
        <dbReference type="Proteomes" id="UP001303373"/>
    </source>
</evidence>
<protein>
    <submittedName>
        <fullName evidence="2">Uncharacterized protein</fullName>
    </submittedName>
</protein>